<protein>
    <submittedName>
        <fullName evidence="2">Sugar phosphate isomerase/epimerase</fullName>
    </submittedName>
</protein>
<comment type="caution">
    <text evidence="2">The sequence shown here is derived from an EMBL/GenBank/DDBJ whole genome shotgun (WGS) entry which is preliminary data.</text>
</comment>
<feature type="domain" description="Xylose isomerase-like TIM barrel" evidence="1">
    <location>
        <begin position="58"/>
        <end position="272"/>
    </location>
</feature>
<dbReference type="InterPro" id="IPR036237">
    <property type="entry name" value="Xyl_isomerase-like_sf"/>
</dbReference>
<dbReference type="AlphaFoldDB" id="A0A5C4SLG7"/>
<dbReference type="PANTHER" id="PTHR12110">
    <property type="entry name" value="HYDROXYPYRUVATE ISOMERASE"/>
    <property type="match status" value="1"/>
</dbReference>
<organism evidence="2 3">
    <name type="scientific">Allotamlana fucoidanivorans</name>
    <dbReference type="NCBI Taxonomy" id="2583814"/>
    <lineage>
        <taxon>Bacteria</taxon>
        <taxon>Pseudomonadati</taxon>
        <taxon>Bacteroidota</taxon>
        <taxon>Flavobacteriia</taxon>
        <taxon>Flavobacteriales</taxon>
        <taxon>Flavobacteriaceae</taxon>
        <taxon>Allotamlana</taxon>
    </lineage>
</organism>
<keyword evidence="2" id="KW-0413">Isomerase</keyword>
<evidence type="ECO:0000259" key="1">
    <source>
        <dbReference type="Pfam" id="PF01261"/>
    </source>
</evidence>
<dbReference type="InterPro" id="IPR013022">
    <property type="entry name" value="Xyl_isomerase-like_TIM-brl"/>
</dbReference>
<name>A0A5C4SLG7_9FLAO</name>
<dbReference type="Gene3D" id="3.20.20.150">
    <property type="entry name" value="Divalent-metal-dependent TIM barrel enzymes"/>
    <property type="match status" value="1"/>
</dbReference>
<gene>
    <name evidence="2" type="ORF">FGF67_06955</name>
</gene>
<dbReference type="Pfam" id="PF01261">
    <property type="entry name" value="AP_endonuc_2"/>
    <property type="match status" value="1"/>
</dbReference>
<dbReference type="GO" id="GO:0016853">
    <property type="term" value="F:isomerase activity"/>
    <property type="evidence" value="ECO:0007669"/>
    <property type="project" value="UniProtKB-KW"/>
</dbReference>
<dbReference type="SUPFAM" id="SSF51658">
    <property type="entry name" value="Xylose isomerase-like"/>
    <property type="match status" value="1"/>
</dbReference>
<proteinExistence type="predicted"/>
<dbReference type="EMBL" id="VDCS01000006">
    <property type="protein sequence ID" value="TNJ44896.1"/>
    <property type="molecule type" value="Genomic_DNA"/>
</dbReference>
<evidence type="ECO:0000313" key="2">
    <source>
        <dbReference type="EMBL" id="TNJ44896.1"/>
    </source>
</evidence>
<keyword evidence="3" id="KW-1185">Reference proteome</keyword>
<accession>A0A5C4SLG7</accession>
<dbReference type="InterPro" id="IPR050312">
    <property type="entry name" value="IolE/XylAMocC-like"/>
</dbReference>
<sequence>MKSTIFIFSCLAVFFCNSKGQTQSKFYQEMEVNNQQGNPFFVYNFGGLELLESKAQIEKLKTYGYDGISLRMAKAEHVKQLPEFIAYANKIKEFKIYSVFIRYNFADNEIDRTRWQRVVDIIKNQGIDLWVIFGKKEPGVDDEHVEGVLKNMVNYAANRNVSVTLYPHSWCYFYTAEQSLPMVKKINHPNLKLAVHTCHELKAGNGNRLAEVVENVKDYISFVTIAGAQAKVDMSSRRSMDQGTIMPLEDGTFDYSHFLKALNEVNYRGPIGYINFGFDKEPDIYLPLSMQKWQQLKTNYLSE</sequence>
<evidence type="ECO:0000313" key="3">
    <source>
        <dbReference type="Proteomes" id="UP000308713"/>
    </source>
</evidence>
<reference evidence="2 3" key="1">
    <citation type="submission" date="2019-05" db="EMBL/GenBank/DDBJ databases">
        <title>Tamlana fucoidanivorans sp. nov., isolated from the surface of algae collected from Fujian province in China.</title>
        <authorList>
            <person name="Li J."/>
        </authorList>
    </citation>
    <scope>NUCLEOTIDE SEQUENCE [LARGE SCALE GENOMIC DNA]</scope>
    <source>
        <strain evidence="2 3">CW2-9</strain>
    </source>
</reference>
<dbReference type="Proteomes" id="UP000308713">
    <property type="component" value="Unassembled WGS sequence"/>
</dbReference>